<feature type="transmembrane region" description="Helical" evidence="1">
    <location>
        <begin position="38"/>
        <end position="62"/>
    </location>
</feature>
<feature type="transmembrane region" description="Helical" evidence="1">
    <location>
        <begin position="196"/>
        <end position="215"/>
    </location>
</feature>
<reference evidence="3 4" key="1">
    <citation type="submission" date="2016-11" db="EMBL/GenBank/DDBJ databases">
        <title>Complete Genome Sequence of Bradyrhizobium sp. strain J5, an isolated from soybean nodule in Hokkaido.</title>
        <authorList>
            <person name="Kanehara K."/>
        </authorList>
    </citation>
    <scope>NUCLEOTIDE SEQUENCE [LARGE SCALE GENOMIC DNA]</scope>
    <source>
        <strain evidence="3 4">J5</strain>
    </source>
</reference>
<feature type="domain" description="DUF6973" evidence="2">
    <location>
        <begin position="306"/>
        <end position="402"/>
    </location>
</feature>
<feature type="transmembrane region" description="Helical" evidence="1">
    <location>
        <begin position="114"/>
        <end position="133"/>
    </location>
</feature>
<gene>
    <name evidence="3" type="ORF">BKD09_43010</name>
</gene>
<keyword evidence="1" id="KW-1133">Transmembrane helix</keyword>
<dbReference type="OrthoDB" id="6152272at2"/>
<dbReference type="Pfam" id="PF22322">
    <property type="entry name" value="DUF6973"/>
    <property type="match status" value="1"/>
</dbReference>
<organism evidence="3 4">
    <name type="scientific">Bradyrhizobium japonicum</name>
    <dbReference type="NCBI Taxonomy" id="375"/>
    <lineage>
        <taxon>Bacteria</taxon>
        <taxon>Pseudomonadati</taxon>
        <taxon>Pseudomonadota</taxon>
        <taxon>Alphaproteobacteria</taxon>
        <taxon>Hyphomicrobiales</taxon>
        <taxon>Nitrobacteraceae</taxon>
        <taxon>Bradyrhizobium</taxon>
    </lineage>
</organism>
<name>A0A1L3FP37_BRAJP</name>
<dbReference type="RefSeq" id="WP_155795458.1">
    <property type="nucleotide sequence ID" value="NZ_CP017637.1"/>
</dbReference>
<dbReference type="AlphaFoldDB" id="A0A1L3FP37"/>
<evidence type="ECO:0000256" key="1">
    <source>
        <dbReference type="SAM" id="Phobius"/>
    </source>
</evidence>
<protein>
    <recommendedName>
        <fullName evidence="2">DUF6973 domain-containing protein</fullName>
    </recommendedName>
</protein>
<dbReference type="InterPro" id="IPR054246">
    <property type="entry name" value="DUF6973"/>
</dbReference>
<evidence type="ECO:0000259" key="2">
    <source>
        <dbReference type="Pfam" id="PF22322"/>
    </source>
</evidence>
<evidence type="ECO:0000313" key="4">
    <source>
        <dbReference type="Proteomes" id="UP000181962"/>
    </source>
</evidence>
<dbReference type="Proteomes" id="UP000181962">
    <property type="component" value="Chromosome"/>
</dbReference>
<keyword evidence="1" id="KW-0472">Membrane</keyword>
<dbReference type="EMBL" id="CP017637">
    <property type="protein sequence ID" value="APG15097.1"/>
    <property type="molecule type" value="Genomic_DNA"/>
</dbReference>
<proteinExistence type="predicted"/>
<sequence length="435" mass="45989">MNLQTKWWRISAAMLAFIVASAVSLGYAEAATPSYLRLVVGGVCLLGVFMFASGITGVKTALVDEFNCYSLQRVITFGWFVVLSSAFLAISFWNVALWKAGGSGVVQSFVEIDASIWALAGVVLGGLVGNGVVNSIHAATPPKDAGAHESALSPDPRRQGSMYRNIEIDDAKPADITTNSQFGVQNTVDMTAVQQLLLQAAVLVAYVVAVGRLVVATASNEPIGHLPGLPAELLALLGVSAVAQVGNAAVPKAKINGEAAAPKPTERFWTEGSERAAERLAHEKSGQESGGLPITSGVLSAPEWDLFRQNPVVGALVLLHAKTAVNEALARYKSTALEDDNGDAFRHALWNARMAADSGVGVVWAEKWATTHEDGNPVKPLATQMDLFNNGVGRKAGDGMKVDEVLKKVQDCVDTGRCRVLRAGVLVNSDGKYKL</sequence>
<keyword evidence="1" id="KW-0812">Transmembrane</keyword>
<evidence type="ECO:0000313" key="3">
    <source>
        <dbReference type="EMBL" id="APG15097.1"/>
    </source>
</evidence>
<accession>A0A1L3FP37</accession>
<feature type="transmembrane region" description="Helical" evidence="1">
    <location>
        <begin position="74"/>
        <end position="94"/>
    </location>
</feature>